<reference evidence="2" key="1">
    <citation type="journal article" date="2014" name="Science">
        <title>Ancient hybridizations among the ancestral genomes of bread wheat.</title>
        <authorList>
            <consortium name="International Wheat Genome Sequencing Consortium,"/>
            <person name="Marcussen T."/>
            <person name="Sandve S.R."/>
            <person name="Heier L."/>
            <person name="Spannagl M."/>
            <person name="Pfeifer M."/>
            <person name="Jakobsen K.S."/>
            <person name="Wulff B.B."/>
            <person name="Steuernagel B."/>
            <person name="Mayer K.F."/>
            <person name="Olsen O.A."/>
        </authorList>
    </citation>
    <scope>NUCLEOTIDE SEQUENCE [LARGE SCALE GENOMIC DNA]</scope>
    <source>
        <strain evidence="2">cv. AL8/78</strain>
    </source>
</reference>
<dbReference type="AlphaFoldDB" id="A0A453BCZ4"/>
<sequence length="34" mass="3736">ALCSCRVAPIRVYDSLSEMVNTPVEPEKVLAMDV</sequence>
<keyword evidence="2" id="KW-1185">Reference proteome</keyword>
<proteinExistence type="predicted"/>
<name>A0A453BCZ4_AEGTS</name>
<reference evidence="2" key="2">
    <citation type="journal article" date="2017" name="Nat. Plants">
        <title>The Aegilops tauschii genome reveals multiple impacts of transposons.</title>
        <authorList>
            <person name="Zhao G."/>
            <person name="Zou C."/>
            <person name="Li K."/>
            <person name="Wang K."/>
            <person name="Li T."/>
            <person name="Gao L."/>
            <person name="Zhang X."/>
            <person name="Wang H."/>
            <person name="Yang Z."/>
            <person name="Liu X."/>
            <person name="Jiang W."/>
            <person name="Mao L."/>
            <person name="Kong X."/>
            <person name="Jiao Y."/>
            <person name="Jia J."/>
        </authorList>
    </citation>
    <scope>NUCLEOTIDE SEQUENCE [LARGE SCALE GENOMIC DNA]</scope>
    <source>
        <strain evidence="2">cv. AL8/78</strain>
    </source>
</reference>
<reference evidence="1" key="5">
    <citation type="journal article" date="2021" name="G3 (Bethesda)">
        <title>Aegilops tauschii genome assembly Aet v5.0 features greater sequence contiguity and improved annotation.</title>
        <authorList>
            <person name="Wang L."/>
            <person name="Zhu T."/>
            <person name="Rodriguez J.C."/>
            <person name="Deal K.R."/>
            <person name="Dubcovsky J."/>
            <person name="McGuire P.E."/>
            <person name="Lux T."/>
            <person name="Spannagl M."/>
            <person name="Mayer K.F.X."/>
            <person name="Baldrich P."/>
            <person name="Meyers B.C."/>
            <person name="Huo N."/>
            <person name="Gu Y.Q."/>
            <person name="Zhou H."/>
            <person name="Devos K.M."/>
            <person name="Bennetzen J.L."/>
            <person name="Unver T."/>
            <person name="Budak H."/>
            <person name="Gulick P.J."/>
            <person name="Galiba G."/>
            <person name="Kalapos B."/>
            <person name="Nelson D.R."/>
            <person name="Li P."/>
            <person name="You F.M."/>
            <person name="Luo M.C."/>
            <person name="Dvorak J."/>
        </authorList>
    </citation>
    <scope>NUCLEOTIDE SEQUENCE [LARGE SCALE GENOMIC DNA]</scope>
    <source>
        <strain evidence="1">cv. AL8/78</strain>
    </source>
</reference>
<dbReference type="Proteomes" id="UP000015105">
    <property type="component" value="Chromosome 2D"/>
</dbReference>
<evidence type="ECO:0000313" key="1">
    <source>
        <dbReference type="EnsemblPlants" id="AET2Gv20466900.11"/>
    </source>
</evidence>
<reference evidence="1" key="4">
    <citation type="submission" date="2019-03" db="UniProtKB">
        <authorList>
            <consortium name="EnsemblPlants"/>
        </authorList>
    </citation>
    <scope>IDENTIFICATION</scope>
</reference>
<accession>A0A453BCZ4</accession>
<protein>
    <submittedName>
        <fullName evidence="1">Uncharacterized protein</fullName>
    </submittedName>
</protein>
<dbReference type="EnsemblPlants" id="AET2Gv20466900.11">
    <property type="protein sequence ID" value="AET2Gv20466900.11"/>
    <property type="gene ID" value="AET2Gv20466900"/>
</dbReference>
<organism evidence="1 2">
    <name type="scientific">Aegilops tauschii subsp. strangulata</name>
    <name type="common">Goatgrass</name>
    <dbReference type="NCBI Taxonomy" id="200361"/>
    <lineage>
        <taxon>Eukaryota</taxon>
        <taxon>Viridiplantae</taxon>
        <taxon>Streptophyta</taxon>
        <taxon>Embryophyta</taxon>
        <taxon>Tracheophyta</taxon>
        <taxon>Spermatophyta</taxon>
        <taxon>Magnoliopsida</taxon>
        <taxon>Liliopsida</taxon>
        <taxon>Poales</taxon>
        <taxon>Poaceae</taxon>
        <taxon>BOP clade</taxon>
        <taxon>Pooideae</taxon>
        <taxon>Triticodae</taxon>
        <taxon>Triticeae</taxon>
        <taxon>Triticinae</taxon>
        <taxon>Aegilops</taxon>
    </lineage>
</organism>
<evidence type="ECO:0000313" key="2">
    <source>
        <dbReference type="Proteomes" id="UP000015105"/>
    </source>
</evidence>
<reference evidence="1" key="3">
    <citation type="journal article" date="2017" name="Nature">
        <title>Genome sequence of the progenitor of the wheat D genome Aegilops tauschii.</title>
        <authorList>
            <person name="Luo M.C."/>
            <person name="Gu Y.Q."/>
            <person name="Puiu D."/>
            <person name="Wang H."/>
            <person name="Twardziok S.O."/>
            <person name="Deal K.R."/>
            <person name="Huo N."/>
            <person name="Zhu T."/>
            <person name="Wang L."/>
            <person name="Wang Y."/>
            <person name="McGuire P.E."/>
            <person name="Liu S."/>
            <person name="Long H."/>
            <person name="Ramasamy R.K."/>
            <person name="Rodriguez J.C."/>
            <person name="Van S.L."/>
            <person name="Yuan L."/>
            <person name="Wang Z."/>
            <person name="Xia Z."/>
            <person name="Xiao L."/>
            <person name="Anderson O.D."/>
            <person name="Ouyang S."/>
            <person name="Liang Y."/>
            <person name="Zimin A.V."/>
            <person name="Pertea G."/>
            <person name="Qi P."/>
            <person name="Bennetzen J.L."/>
            <person name="Dai X."/>
            <person name="Dawson M.W."/>
            <person name="Muller H.G."/>
            <person name="Kugler K."/>
            <person name="Rivarola-Duarte L."/>
            <person name="Spannagl M."/>
            <person name="Mayer K.F.X."/>
            <person name="Lu F.H."/>
            <person name="Bevan M.W."/>
            <person name="Leroy P."/>
            <person name="Li P."/>
            <person name="You F.M."/>
            <person name="Sun Q."/>
            <person name="Liu Z."/>
            <person name="Lyons E."/>
            <person name="Wicker T."/>
            <person name="Salzberg S.L."/>
            <person name="Devos K.M."/>
            <person name="Dvorak J."/>
        </authorList>
    </citation>
    <scope>NUCLEOTIDE SEQUENCE [LARGE SCALE GENOMIC DNA]</scope>
    <source>
        <strain evidence="1">cv. AL8/78</strain>
    </source>
</reference>
<dbReference type="Gramene" id="AET2Gv20466900.11">
    <property type="protein sequence ID" value="AET2Gv20466900.11"/>
    <property type="gene ID" value="AET2Gv20466900"/>
</dbReference>